<keyword evidence="1" id="KW-0732">Signal</keyword>
<feature type="signal peptide" evidence="1">
    <location>
        <begin position="1"/>
        <end position="18"/>
    </location>
</feature>
<name>A0AAW0I8X6_MYOGA</name>
<sequence length="193" mass="22248">MLVAVALWTFSLPFAADKKEWEVEAQVLLGMRKVLQSLEQASEKLRKVSVRLQSQEEEACRQQSEDQSPRVWNRPRKVVQHLSDEFREVVRDRQNFLGRALGKLQYHRELSRLQLLQIQITTSETPVCLENYPGGRFYGTVTTCLGNQAALCPVLIPFLRVITAMLSEDQDADKVDNIWTAPLFSIMKKIDTW</sequence>
<evidence type="ECO:0000313" key="2">
    <source>
        <dbReference type="EMBL" id="KAK7810816.1"/>
    </source>
</evidence>
<evidence type="ECO:0000256" key="1">
    <source>
        <dbReference type="SAM" id="SignalP"/>
    </source>
</evidence>
<dbReference type="AlphaFoldDB" id="A0AAW0I8X6"/>
<reference evidence="2 3" key="1">
    <citation type="journal article" date="2023" name="bioRxiv">
        <title>Conserved and derived expression patterns and positive selection on dental genes reveal complex evolutionary context of ever-growing rodent molars.</title>
        <authorList>
            <person name="Calamari Z.T."/>
            <person name="Song A."/>
            <person name="Cohen E."/>
            <person name="Akter M."/>
            <person name="Roy R.D."/>
            <person name="Hallikas O."/>
            <person name="Christensen M.M."/>
            <person name="Li P."/>
            <person name="Marangoni P."/>
            <person name="Jernvall J."/>
            <person name="Klein O.D."/>
        </authorList>
    </citation>
    <scope>NUCLEOTIDE SEQUENCE [LARGE SCALE GENOMIC DNA]</scope>
    <source>
        <strain evidence="2">V071</strain>
    </source>
</reference>
<dbReference type="EMBL" id="JBBHLL010000186">
    <property type="protein sequence ID" value="KAK7810816.1"/>
    <property type="molecule type" value="Genomic_DNA"/>
</dbReference>
<evidence type="ECO:0000313" key="3">
    <source>
        <dbReference type="Proteomes" id="UP001488838"/>
    </source>
</evidence>
<keyword evidence="3" id="KW-1185">Reference proteome</keyword>
<protein>
    <submittedName>
        <fullName evidence="2">Uncharacterized protein</fullName>
    </submittedName>
</protein>
<feature type="non-terminal residue" evidence="2">
    <location>
        <position position="193"/>
    </location>
</feature>
<feature type="chain" id="PRO_5043710065" evidence="1">
    <location>
        <begin position="19"/>
        <end position="193"/>
    </location>
</feature>
<accession>A0AAW0I8X6</accession>
<comment type="caution">
    <text evidence="2">The sequence shown here is derived from an EMBL/GenBank/DDBJ whole genome shotgun (WGS) entry which is preliminary data.</text>
</comment>
<proteinExistence type="predicted"/>
<organism evidence="2 3">
    <name type="scientific">Myodes glareolus</name>
    <name type="common">Bank vole</name>
    <name type="synonym">Clethrionomys glareolus</name>
    <dbReference type="NCBI Taxonomy" id="447135"/>
    <lineage>
        <taxon>Eukaryota</taxon>
        <taxon>Metazoa</taxon>
        <taxon>Chordata</taxon>
        <taxon>Craniata</taxon>
        <taxon>Vertebrata</taxon>
        <taxon>Euteleostomi</taxon>
        <taxon>Mammalia</taxon>
        <taxon>Eutheria</taxon>
        <taxon>Euarchontoglires</taxon>
        <taxon>Glires</taxon>
        <taxon>Rodentia</taxon>
        <taxon>Myomorpha</taxon>
        <taxon>Muroidea</taxon>
        <taxon>Cricetidae</taxon>
        <taxon>Arvicolinae</taxon>
        <taxon>Myodes</taxon>
    </lineage>
</organism>
<gene>
    <name evidence="2" type="ORF">U0070_019981</name>
</gene>
<dbReference type="Proteomes" id="UP001488838">
    <property type="component" value="Unassembled WGS sequence"/>
</dbReference>